<evidence type="ECO:0000256" key="6">
    <source>
        <dbReference type="ARBA" id="ARBA00023242"/>
    </source>
</evidence>
<dbReference type="PANTHER" id="PTHR15561:SF0">
    <property type="entry name" value="DNA-DIRECTED RNA POLYMERASE III SUBUNIT RPC9"/>
    <property type="match status" value="1"/>
</dbReference>
<evidence type="ECO:0000313" key="8">
    <source>
        <dbReference type="Proteomes" id="UP000070444"/>
    </source>
</evidence>
<dbReference type="PANTHER" id="PTHR15561">
    <property type="entry name" value="CALCITONIN GENE-RELATED PEPTIDE-RECEPTOR COMPONENT PROTEIN"/>
    <property type="match status" value="1"/>
</dbReference>
<keyword evidence="5" id="KW-0804">Transcription</keyword>
<protein>
    <recommendedName>
        <fullName evidence="3">DNA-directed RNA polymerase III subunit RPC9</fullName>
    </recommendedName>
</protein>
<dbReference type="STRING" id="796925.A0A137P8S4"/>
<dbReference type="InterPro" id="IPR038324">
    <property type="entry name" value="Rpb4/RPC9_sf"/>
</dbReference>
<comment type="similarity">
    <text evidence="2">Belongs to the eukaryotic RPC9 RNA polymerase subunit family.</text>
</comment>
<gene>
    <name evidence="7" type="ORF">CONCODRAFT_78392</name>
</gene>
<keyword evidence="4" id="KW-0240">DNA-directed RNA polymerase</keyword>
<evidence type="ECO:0000256" key="5">
    <source>
        <dbReference type="ARBA" id="ARBA00023163"/>
    </source>
</evidence>
<dbReference type="InterPro" id="IPR038846">
    <property type="entry name" value="RPC9"/>
</dbReference>
<dbReference type="GO" id="GO:0006384">
    <property type="term" value="P:transcription initiation at RNA polymerase III promoter"/>
    <property type="evidence" value="ECO:0007669"/>
    <property type="project" value="InterPro"/>
</dbReference>
<sequence length="159" mass="18568">MEVIEERSSFLSNYEVLSLLKEEKQKLDVEKSSKGKYSNYRQLILTEQAIKYMEDLPFSKLTDNKFLKIMQKLKAYELVKIEKLQILNILPNSAPLYSPIIENLMERFKVLAFEEGEEEDGEENNAMNEEEVKRPILEDLIDQLESILSEPEESGSMQI</sequence>
<dbReference type="GO" id="GO:0000166">
    <property type="term" value="F:nucleotide binding"/>
    <property type="evidence" value="ECO:0007669"/>
    <property type="project" value="InterPro"/>
</dbReference>
<evidence type="ECO:0000256" key="4">
    <source>
        <dbReference type="ARBA" id="ARBA00022478"/>
    </source>
</evidence>
<dbReference type="InterPro" id="IPR010997">
    <property type="entry name" value="HRDC-like_sf"/>
</dbReference>
<accession>A0A137P8S4</accession>
<keyword evidence="8" id="KW-1185">Reference proteome</keyword>
<evidence type="ECO:0000256" key="3">
    <source>
        <dbReference type="ARBA" id="ARBA00016672"/>
    </source>
</evidence>
<dbReference type="InterPro" id="IPR005574">
    <property type="entry name" value="Rpb4/RPC9"/>
</dbReference>
<name>A0A137P8S4_CONC2</name>
<dbReference type="AlphaFoldDB" id="A0A137P8S4"/>
<dbReference type="Pfam" id="PF03874">
    <property type="entry name" value="RNA_pol_Rpb4"/>
    <property type="match status" value="1"/>
</dbReference>
<evidence type="ECO:0000256" key="1">
    <source>
        <dbReference type="ARBA" id="ARBA00004123"/>
    </source>
</evidence>
<organism evidence="7 8">
    <name type="scientific">Conidiobolus coronatus (strain ATCC 28846 / CBS 209.66 / NRRL 28638)</name>
    <name type="common">Delacroixia coronata</name>
    <dbReference type="NCBI Taxonomy" id="796925"/>
    <lineage>
        <taxon>Eukaryota</taxon>
        <taxon>Fungi</taxon>
        <taxon>Fungi incertae sedis</taxon>
        <taxon>Zoopagomycota</taxon>
        <taxon>Entomophthoromycotina</taxon>
        <taxon>Entomophthoromycetes</taxon>
        <taxon>Entomophthorales</taxon>
        <taxon>Ancylistaceae</taxon>
        <taxon>Conidiobolus</taxon>
    </lineage>
</organism>
<keyword evidence="6" id="KW-0539">Nucleus</keyword>
<evidence type="ECO:0000256" key="2">
    <source>
        <dbReference type="ARBA" id="ARBA00006898"/>
    </source>
</evidence>
<dbReference type="OrthoDB" id="1746530at2759"/>
<dbReference type="SUPFAM" id="SSF47819">
    <property type="entry name" value="HRDC-like"/>
    <property type="match status" value="1"/>
</dbReference>
<dbReference type="GO" id="GO:0005666">
    <property type="term" value="C:RNA polymerase III complex"/>
    <property type="evidence" value="ECO:0007669"/>
    <property type="project" value="InterPro"/>
</dbReference>
<dbReference type="Proteomes" id="UP000070444">
    <property type="component" value="Unassembled WGS sequence"/>
</dbReference>
<dbReference type="Gene3D" id="1.20.1250.40">
    <property type="match status" value="1"/>
</dbReference>
<comment type="subcellular location">
    <subcellularLocation>
        <location evidence="1">Nucleus</location>
    </subcellularLocation>
</comment>
<evidence type="ECO:0000313" key="7">
    <source>
        <dbReference type="EMBL" id="KXN71321.1"/>
    </source>
</evidence>
<reference evidence="7 8" key="1">
    <citation type="journal article" date="2015" name="Genome Biol. Evol.">
        <title>Phylogenomic analyses indicate that early fungi evolved digesting cell walls of algal ancestors of land plants.</title>
        <authorList>
            <person name="Chang Y."/>
            <person name="Wang S."/>
            <person name="Sekimoto S."/>
            <person name="Aerts A.L."/>
            <person name="Choi C."/>
            <person name="Clum A."/>
            <person name="LaButti K.M."/>
            <person name="Lindquist E.A."/>
            <person name="Yee Ngan C."/>
            <person name="Ohm R.A."/>
            <person name="Salamov A.A."/>
            <person name="Grigoriev I.V."/>
            <person name="Spatafora J.W."/>
            <person name="Berbee M.L."/>
        </authorList>
    </citation>
    <scope>NUCLEOTIDE SEQUENCE [LARGE SCALE GENOMIC DNA]</scope>
    <source>
        <strain evidence="7 8">NRRL 28638</strain>
    </source>
</reference>
<proteinExistence type="inferred from homology"/>
<dbReference type="EMBL" id="KQ964477">
    <property type="protein sequence ID" value="KXN71321.1"/>
    <property type="molecule type" value="Genomic_DNA"/>
</dbReference>